<evidence type="ECO:0000313" key="11">
    <source>
        <dbReference type="EMBL" id="WWC89475.1"/>
    </source>
</evidence>
<organism evidence="11 12">
    <name type="scientific">Kwoniella dendrophila CBS 6074</name>
    <dbReference type="NCBI Taxonomy" id="1295534"/>
    <lineage>
        <taxon>Eukaryota</taxon>
        <taxon>Fungi</taxon>
        <taxon>Dikarya</taxon>
        <taxon>Basidiomycota</taxon>
        <taxon>Agaricomycotina</taxon>
        <taxon>Tremellomycetes</taxon>
        <taxon>Tremellales</taxon>
        <taxon>Cryptococcaceae</taxon>
        <taxon>Kwoniella</taxon>
    </lineage>
</organism>
<dbReference type="PROSITE" id="PS01130">
    <property type="entry name" value="SLC26A"/>
    <property type="match status" value="1"/>
</dbReference>
<feature type="compositionally biased region" description="Polar residues" evidence="8">
    <location>
        <begin position="77"/>
        <end position="109"/>
    </location>
</feature>
<dbReference type="NCBIfam" id="TIGR00815">
    <property type="entry name" value="sulP"/>
    <property type="match status" value="1"/>
</dbReference>
<dbReference type="InterPro" id="IPR001902">
    <property type="entry name" value="SLC26A/SulP_fam"/>
</dbReference>
<dbReference type="Proteomes" id="UP001355207">
    <property type="component" value="Chromosome 5"/>
</dbReference>
<dbReference type="GO" id="GO:1902434">
    <property type="term" value="P:sulfate import across plasma membrane"/>
    <property type="evidence" value="ECO:0007669"/>
    <property type="project" value="UniProtKB-ARBA"/>
</dbReference>
<keyword evidence="5 9" id="KW-1133">Transmembrane helix</keyword>
<comment type="similarity">
    <text evidence="2">Belongs to the SLC26A/SulP transporter (TC 2.A.53) family.</text>
</comment>
<dbReference type="EMBL" id="CP144102">
    <property type="protein sequence ID" value="WWC89475.1"/>
    <property type="molecule type" value="Genomic_DNA"/>
</dbReference>
<gene>
    <name evidence="11" type="ORF">L201_004399</name>
</gene>
<dbReference type="InterPro" id="IPR011547">
    <property type="entry name" value="SLC26A/SulP_dom"/>
</dbReference>
<dbReference type="Pfam" id="PF00916">
    <property type="entry name" value="Sulfate_transp"/>
    <property type="match status" value="1"/>
</dbReference>
<name>A0AAX4JY50_9TREE</name>
<dbReference type="GeneID" id="91095069"/>
<feature type="domain" description="STAS" evidence="10">
    <location>
        <begin position="637"/>
        <end position="789"/>
    </location>
</feature>
<dbReference type="SUPFAM" id="SSF52091">
    <property type="entry name" value="SpoIIaa-like"/>
    <property type="match status" value="1"/>
</dbReference>
<evidence type="ECO:0000256" key="1">
    <source>
        <dbReference type="ARBA" id="ARBA00004141"/>
    </source>
</evidence>
<feature type="transmembrane region" description="Helical" evidence="9">
    <location>
        <begin position="370"/>
        <end position="391"/>
    </location>
</feature>
<evidence type="ECO:0000256" key="4">
    <source>
        <dbReference type="ARBA" id="ARBA00022692"/>
    </source>
</evidence>
<feature type="transmembrane region" description="Helical" evidence="9">
    <location>
        <begin position="548"/>
        <end position="569"/>
    </location>
</feature>
<keyword evidence="6 9" id="KW-0472">Membrane</keyword>
<feature type="transmembrane region" description="Helical" evidence="9">
    <location>
        <begin position="203"/>
        <end position="220"/>
    </location>
</feature>
<evidence type="ECO:0000256" key="5">
    <source>
        <dbReference type="ARBA" id="ARBA00022989"/>
    </source>
</evidence>
<feature type="transmembrane region" description="Helical" evidence="9">
    <location>
        <begin position="575"/>
        <end position="593"/>
    </location>
</feature>
<feature type="region of interest" description="Disordered" evidence="8">
    <location>
        <begin position="1"/>
        <end position="112"/>
    </location>
</feature>
<dbReference type="FunFam" id="3.30.750.24:FF:000046">
    <property type="entry name" value="Solute carrier family 26 (Sodium-independent sulfate anion transporter), member 11"/>
    <property type="match status" value="1"/>
</dbReference>
<dbReference type="AlphaFoldDB" id="A0AAX4JY50"/>
<comment type="subcellular location">
    <subcellularLocation>
        <location evidence="1">Membrane</location>
        <topology evidence="1">Multi-pass membrane protein</topology>
    </subcellularLocation>
</comment>
<feature type="compositionally biased region" description="Polar residues" evidence="8">
    <location>
        <begin position="1"/>
        <end position="13"/>
    </location>
</feature>
<proteinExistence type="inferred from homology"/>
<keyword evidence="3" id="KW-0813">Transport</keyword>
<protein>
    <recommendedName>
        <fullName evidence="10">STAS domain-containing protein</fullName>
    </recommendedName>
</protein>
<evidence type="ECO:0000256" key="9">
    <source>
        <dbReference type="SAM" id="Phobius"/>
    </source>
</evidence>
<keyword evidence="12" id="KW-1185">Reference proteome</keyword>
<evidence type="ECO:0000256" key="6">
    <source>
        <dbReference type="ARBA" id="ARBA00023136"/>
    </source>
</evidence>
<evidence type="ECO:0000313" key="12">
    <source>
        <dbReference type="Proteomes" id="UP001355207"/>
    </source>
</evidence>
<sequence>MKDISTSSTSNPIWNKKGKGKQKALDQSTDYSTNNLDRHHNTNPIGSEGINSNPFIRIQDSSESESTSTTPTTSTPNFNPNSLQPQQPPIITTSRSRSRPDQSANMATSHQERDFKTKVKNYFGYTDSTPETISVVSWAKNATPDARTGVKAYLLSLFPFIQWVPRYNLTWLFGDLVAGITVGMVLVPQSLSYAKIALLQPEYGLYSSFIGVLTYAFFATSKDVSIGPVAVMSLETGNIIASVQEKYGQLYSAPVIATALAFICGFVVLAIGLLRLGWLVEFIPQPAVSGFMTGSALNIAAGQFPAVFGLAKRFNTRDSTYKVIINTLKNLKFSTLDAAFGVTSLALLYFIKWGFAYIGRKKPRYARAAFFASCIRHAFVIIIYTIISWRINLHHTKKPRIALVGTVPSGLRHVGRPEITSELIAAIGPHIPVATIILLLEHISIAKSFGRLNGYKINPNQELIAIGVNNTLGTLFSAYPSTGSFSRSALKSKAGVRTPAAGLATGVVVIVALYAVAPAFYWIPNATLSALIIHAVADLVASPKHSYGFWRVSPLEYVIFVGAVLWSVFYTIESGIYWSLATSIVLLLVRLARPKGHFLGRVRIRPESLESGTPTRDVYLPLCSEQHQDITVESPPPGVVIYRFEESFLYPNASLINDRIVAYVKANTRRGKDFTNISAGDRQWNDPGPSAKQKESIIEAEKSKPKLRAVILDFTAVANLDTTGVQNLIDTKVEVEKWADQQIEFHFCGILSPWIRRALIAGNFGQGGENRKGTQLEVAPAVIQNLQGVASPAPQPERDQDGFPINQGSRDGRTLDIETGEYEQNASGSGSRTPASSYTDEKDIHGVAFNKDGSYARRQSGTSIPLVDKSTPFFHFDLHDAINSLNLPEDQ</sequence>
<feature type="transmembrane region" description="Helical" evidence="9">
    <location>
        <begin position="169"/>
        <end position="191"/>
    </location>
</feature>
<evidence type="ECO:0000259" key="10">
    <source>
        <dbReference type="PROSITE" id="PS50801"/>
    </source>
</evidence>
<dbReference type="InterPro" id="IPR018045">
    <property type="entry name" value="S04_transporter_CS"/>
</dbReference>
<evidence type="ECO:0000256" key="8">
    <source>
        <dbReference type="SAM" id="MobiDB-lite"/>
    </source>
</evidence>
<comment type="function">
    <text evidence="7">High affinity uptake of sulfate into the cell.</text>
</comment>
<feature type="transmembrane region" description="Helical" evidence="9">
    <location>
        <begin position="255"/>
        <end position="278"/>
    </location>
</feature>
<dbReference type="Pfam" id="PF01740">
    <property type="entry name" value="STAS"/>
    <property type="match status" value="1"/>
</dbReference>
<evidence type="ECO:0000256" key="3">
    <source>
        <dbReference type="ARBA" id="ARBA00022448"/>
    </source>
</evidence>
<reference evidence="11 12" key="1">
    <citation type="submission" date="2024-01" db="EMBL/GenBank/DDBJ databases">
        <title>Comparative genomics of Cryptococcus and Kwoniella reveals pathogenesis evolution and contrasting modes of karyotype evolution via chromosome fusion or intercentromeric recombination.</title>
        <authorList>
            <person name="Coelho M.A."/>
            <person name="David-Palma M."/>
            <person name="Shea T."/>
            <person name="Bowers K."/>
            <person name="McGinley-Smith S."/>
            <person name="Mohammad A.W."/>
            <person name="Gnirke A."/>
            <person name="Yurkov A.M."/>
            <person name="Nowrousian M."/>
            <person name="Sun S."/>
            <person name="Cuomo C.A."/>
            <person name="Heitman J."/>
        </authorList>
    </citation>
    <scope>NUCLEOTIDE SEQUENCE [LARGE SCALE GENOMIC DNA]</scope>
    <source>
        <strain evidence="11 12">CBS 6074</strain>
    </source>
</reference>
<accession>A0AAX4JY50</accession>
<dbReference type="InterPro" id="IPR036513">
    <property type="entry name" value="STAS_dom_sf"/>
</dbReference>
<feature type="transmembrane region" description="Helical" evidence="9">
    <location>
        <begin position="494"/>
        <end position="516"/>
    </location>
</feature>
<feature type="region of interest" description="Disordered" evidence="8">
    <location>
        <begin position="790"/>
        <end position="841"/>
    </location>
</feature>
<dbReference type="GO" id="GO:0008271">
    <property type="term" value="F:secondary active sulfate transmembrane transporter activity"/>
    <property type="evidence" value="ECO:0007669"/>
    <property type="project" value="InterPro"/>
</dbReference>
<dbReference type="RefSeq" id="XP_066076238.1">
    <property type="nucleotide sequence ID" value="XM_066220141.1"/>
</dbReference>
<evidence type="ECO:0000256" key="2">
    <source>
        <dbReference type="ARBA" id="ARBA00008692"/>
    </source>
</evidence>
<dbReference type="PROSITE" id="PS50801">
    <property type="entry name" value="STAS"/>
    <property type="match status" value="1"/>
</dbReference>
<dbReference type="Gene3D" id="3.30.750.24">
    <property type="entry name" value="STAS domain"/>
    <property type="match status" value="1"/>
</dbReference>
<feature type="compositionally biased region" description="Low complexity" evidence="8">
    <location>
        <begin position="64"/>
        <end position="76"/>
    </location>
</feature>
<feature type="compositionally biased region" description="Polar residues" evidence="8">
    <location>
        <begin position="822"/>
        <end position="838"/>
    </location>
</feature>
<dbReference type="GO" id="GO:0016020">
    <property type="term" value="C:membrane"/>
    <property type="evidence" value="ECO:0007669"/>
    <property type="project" value="UniProtKB-SubCell"/>
</dbReference>
<dbReference type="CDD" id="cd07042">
    <property type="entry name" value="STAS_SulP_like_sulfate_transporter"/>
    <property type="match status" value="1"/>
</dbReference>
<dbReference type="InterPro" id="IPR002645">
    <property type="entry name" value="STAS_dom"/>
</dbReference>
<feature type="transmembrane region" description="Helical" evidence="9">
    <location>
        <begin position="331"/>
        <end position="350"/>
    </location>
</feature>
<evidence type="ECO:0000256" key="7">
    <source>
        <dbReference type="ARBA" id="ARBA00054315"/>
    </source>
</evidence>
<feature type="compositionally biased region" description="Polar residues" evidence="8">
    <location>
        <begin position="42"/>
        <end position="54"/>
    </location>
</feature>
<dbReference type="PANTHER" id="PTHR11814">
    <property type="entry name" value="SULFATE TRANSPORTER"/>
    <property type="match status" value="1"/>
</dbReference>
<keyword evidence="4 9" id="KW-0812">Transmembrane</keyword>
<feature type="compositionally biased region" description="Polar residues" evidence="8">
    <location>
        <begin position="25"/>
        <end position="35"/>
    </location>
</feature>
<feature type="transmembrane region" description="Helical" evidence="9">
    <location>
        <begin position="290"/>
        <end position="311"/>
    </location>
</feature>